<dbReference type="Pfam" id="PF01381">
    <property type="entry name" value="HTH_3"/>
    <property type="match status" value="1"/>
</dbReference>
<protein>
    <submittedName>
        <fullName evidence="3">HigA family addiction module antidote protein</fullName>
    </submittedName>
</protein>
<dbReference type="InterPro" id="IPR001387">
    <property type="entry name" value="Cro/C1-type_HTH"/>
</dbReference>
<dbReference type="InterPro" id="IPR010982">
    <property type="entry name" value="Lambda_DNA-bd_dom_sf"/>
</dbReference>
<dbReference type="RefSeq" id="WP_162664392.1">
    <property type="nucleotide sequence ID" value="NZ_CP048020.1"/>
</dbReference>
<reference evidence="3 4" key="1">
    <citation type="submission" date="2020-01" db="EMBL/GenBank/DDBJ databases">
        <title>Complete genome sequence of a human oral phylogroup 1 Treponema sp. strain ATCC 700766, originally isolated from periodontitis dental plaque.</title>
        <authorList>
            <person name="Chan Y."/>
            <person name="Huo Y.-B."/>
            <person name="Yu X.-L."/>
            <person name="Zeng H."/>
            <person name="Leung W.-K."/>
            <person name="Watt R.M."/>
        </authorList>
    </citation>
    <scope>NUCLEOTIDE SEQUENCE [LARGE SCALE GENOMIC DNA]</scope>
    <source>
        <strain evidence="3 4">OMZ 804</strain>
    </source>
</reference>
<dbReference type="NCBIfam" id="TIGR02607">
    <property type="entry name" value="antidote_HigA"/>
    <property type="match status" value="1"/>
</dbReference>
<proteinExistence type="predicted"/>
<evidence type="ECO:0000313" key="4">
    <source>
        <dbReference type="Proteomes" id="UP000464374"/>
    </source>
</evidence>
<dbReference type="SUPFAM" id="SSF47413">
    <property type="entry name" value="lambda repressor-like DNA-binding domains"/>
    <property type="match status" value="1"/>
</dbReference>
<name>A0A6P1Y3J3_9SPIR</name>
<gene>
    <name evidence="3" type="ORF">GWP43_12290</name>
</gene>
<dbReference type="AlphaFoldDB" id="A0A6P1Y3J3"/>
<dbReference type="EMBL" id="CP048020">
    <property type="protein sequence ID" value="QHX44095.1"/>
    <property type="molecule type" value="Genomic_DNA"/>
</dbReference>
<accession>A0A6P1Y3J3</accession>
<evidence type="ECO:0000259" key="2">
    <source>
        <dbReference type="PROSITE" id="PS50943"/>
    </source>
</evidence>
<dbReference type="PANTHER" id="PTHR36924:SF1">
    <property type="entry name" value="ANTITOXIN HIGA-1"/>
    <property type="match status" value="1"/>
</dbReference>
<dbReference type="Proteomes" id="UP000464374">
    <property type="component" value="Chromosome"/>
</dbReference>
<keyword evidence="1" id="KW-0238">DNA-binding</keyword>
<dbReference type="PROSITE" id="PS50943">
    <property type="entry name" value="HTH_CROC1"/>
    <property type="match status" value="1"/>
</dbReference>
<feature type="domain" description="HTH cro/C1-type" evidence="2">
    <location>
        <begin position="15"/>
        <end position="69"/>
    </location>
</feature>
<dbReference type="Gene3D" id="1.10.260.40">
    <property type="entry name" value="lambda repressor-like DNA-binding domains"/>
    <property type="match status" value="1"/>
</dbReference>
<dbReference type="CDD" id="cd00093">
    <property type="entry name" value="HTH_XRE"/>
    <property type="match status" value="1"/>
</dbReference>
<dbReference type="GO" id="GO:0003677">
    <property type="term" value="F:DNA binding"/>
    <property type="evidence" value="ECO:0007669"/>
    <property type="project" value="UniProtKB-KW"/>
</dbReference>
<evidence type="ECO:0000313" key="3">
    <source>
        <dbReference type="EMBL" id="QHX44095.1"/>
    </source>
</evidence>
<sequence>MDERFELPTVGEILVEEFLEPLNITSYRLSKDLGVSSSSILDLVHGKRKITVEMALRFSKYFGTTSKFWLNMQNELDLREAELKLVHDLEKIPHCKQIA</sequence>
<dbReference type="KEGG" id="trz:GWP43_12290"/>
<evidence type="ECO:0000256" key="1">
    <source>
        <dbReference type="ARBA" id="ARBA00023125"/>
    </source>
</evidence>
<dbReference type="InterPro" id="IPR013430">
    <property type="entry name" value="Toxin_antidote_HigA"/>
</dbReference>
<organism evidence="3 4">
    <name type="scientific">Treponema vincentii</name>
    <dbReference type="NCBI Taxonomy" id="69710"/>
    <lineage>
        <taxon>Bacteria</taxon>
        <taxon>Pseudomonadati</taxon>
        <taxon>Spirochaetota</taxon>
        <taxon>Spirochaetia</taxon>
        <taxon>Spirochaetales</taxon>
        <taxon>Treponemataceae</taxon>
        <taxon>Treponema</taxon>
    </lineage>
</organism>
<dbReference type="PANTHER" id="PTHR36924">
    <property type="entry name" value="ANTITOXIN HIGA-1"/>
    <property type="match status" value="1"/>
</dbReference>
<dbReference type="SMART" id="SM00530">
    <property type="entry name" value="HTH_XRE"/>
    <property type="match status" value="1"/>
</dbReference>